<evidence type="ECO:0000313" key="2">
    <source>
        <dbReference type="EMBL" id="PNI26366.1"/>
    </source>
</evidence>
<accession>A0A2J8JUB2</accession>
<protein>
    <submittedName>
        <fullName evidence="2">RINT1 isoform 2</fullName>
    </submittedName>
</protein>
<name>A0A2J8JUB2_PANTR</name>
<evidence type="ECO:0000313" key="3">
    <source>
        <dbReference type="Proteomes" id="UP000236370"/>
    </source>
</evidence>
<proteinExistence type="predicted"/>
<organism evidence="2 3">
    <name type="scientific">Pan troglodytes</name>
    <name type="common">Chimpanzee</name>
    <dbReference type="NCBI Taxonomy" id="9598"/>
    <lineage>
        <taxon>Eukaryota</taxon>
        <taxon>Metazoa</taxon>
        <taxon>Chordata</taxon>
        <taxon>Craniata</taxon>
        <taxon>Vertebrata</taxon>
        <taxon>Euteleostomi</taxon>
        <taxon>Mammalia</taxon>
        <taxon>Eutheria</taxon>
        <taxon>Euarchontoglires</taxon>
        <taxon>Primates</taxon>
        <taxon>Haplorrhini</taxon>
        <taxon>Catarrhini</taxon>
        <taxon>Hominidae</taxon>
        <taxon>Pan</taxon>
    </lineage>
</organism>
<dbReference type="AlphaFoldDB" id="A0A2J8JUB2"/>
<dbReference type="EMBL" id="NBAG03000424">
    <property type="protein sequence ID" value="PNI26366.1"/>
    <property type="molecule type" value="Genomic_DNA"/>
</dbReference>
<sequence length="54" mass="5714">MLPAGEIGASPAAPCCSESGDERKNLEEKSDINVTVLIGSKQVSEGTYNFIRNS</sequence>
<dbReference type="Proteomes" id="UP000236370">
    <property type="component" value="Unassembled WGS sequence"/>
</dbReference>
<feature type="region of interest" description="Disordered" evidence="1">
    <location>
        <begin position="1"/>
        <end position="27"/>
    </location>
</feature>
<evidence type="ECO:0000256" key="1">
    <source>
        <dbReference type="SAM" id="MobiDB-lite"/>
    </source>
</evidence>
<gene>
    <name evidence="2" type="ORF">CK820_G0044352</name>
</gene>
<comment type="caution">
    <text evidence="2">The sequence shown here is derived from an EMBL/GenBank/DDBJ whole genome shotgun (WGS) entry which is preliminary data.</text>
</comment>
<reference evidence="2 3" key="1">
    <citation type="submission" date="2017-12" db="EMBL/GenBank/DDBJ databases">
        <title>High-resolution comparative analysis of great ape genomes.</title>
        <authorList>
            <person name="Pollen A."/>
            <person name="Hastie A."/>
            <person name="Hormozdiari F."/>
            <person name="Dougherty M."/>
            <person name="Liu R."/>
            <person name="Chaisson M."/>
            <person name="Hoppe E."/>
            <person name="Hill C."/>
            <person name="Pang A."/>
            <person name="Hillier L."/>
            <person name="Baker C."/>
            <person name="Armstrong J."/>
            <person name="Shendure J."/>
            <person name="Paten B."/>
            <person name="Wilson R."/>
            <person name="Chao H."/>
            <person name="Schneider V."/>
            <person name="Ventura M."/>
            <person name="Kronenberg Z."/>
            <person name="Murali S."/>
            <person name="Gordon D."/>
            <person name="Cantsilieris S."/>
            <person name="Munson K."/>
            <person name="Nelson B."/>
            <person name="Raja A."/>
            <person name="Underwood J."/>
            <person name="Diekhans M."/>
            <person name="Fiddes I."/>
            <person name="Haussler D."/>
            <person name="Eichler E."/>
        </authorList>
    </citation>
    <scope>NUCLEOTIDE SEQUENCE [LARGE SCALE GENOMIC DNA]</scope>
    <source>
        <strain evidence="2">Yerkes chimp pedigree #C0471</strain>
    </source>
</reference>